<keyword evidence="7" id="KW-0456">Lyase</keyword>
<dbReference type="FunFam" id="3.90.850.10:FF:000002">
    <property type="entry name" value="2-hydroxyhepta-2,4-diene-1,7-dioate isomerase"/>
    <property type="match status" value="1"/>
</dbReference>
<dbReference type="Gene3D" id="3.90.850.10">
    <property type="entry name" value="Fumarylacetoacetase-like, C-terminal domain"/>
    <property type="match status" value="1"/>
</dbReference>
<reference evidence="7 9" key="2">
    <citation type="submission" date="2019-03" db="EMBL/GenBank/DDBJ databases">
        <title>Genomic Encyclopedia of Type Strains, Phase IV (KMG-IV): sequencing the most valuable type-strain genomes for metagenomic binning, comparative biology and taxonomic classification.</title>
        <authorList>
            <person name="Goeker M."/>
        </authorList>
    </citation>
    <scope>NUCLEOTIDE SEQUENCE [LARGE SCALE GENOMIC DNA]</scope>
    <source>
        <strain evidence="7 9">DSM 15264</strain>
    </source>
</reference>
<dbReference type="InterPro" id="IPR051121">
    <property type="entry name" value="FAH"/>
</dbReference>
<dbReference type="PANTHER" id="PTHR42796">
    <property type="entry name" value="FUMARYLACETOACETATE HYDROLASE DOMAIN-CONTAINING PROTEIN 2A-RELATED"/>
    <property type="match status" value="1"/>
</dbReference>
<dbReference type="InterPro" id="IPR011234">
    <property type="entry name" value="Fumarylacetoacetase-like_C"/>
</dbReference>
<accession>A0A2S5T0H6</accession>
<evidence type="ECO:0000259" key="5">
    <source>
        <dbReference type="Pfam" id="PF01557"/>
    </source>
</evidence>
<feature type="domain" description="Fumarylacetoacetase-like C-terminal" evidence="5">
    <location>
        <begin position="72"/>
        <end position="278"/>
    </location>
</feature>
<dbReference type="GO" id="GO:0016787">
    <property type="term" value="F:hydrolase activity"/>
    <property type="evidence" value="ECO:0007669"/>
    <property type="project" value="UniProtKB-KW"/>
</dbReference>
<protein>
    <submittedName>
        <fullName evidence="6">2-hydroxyhepta-2,4-diene-1,7-dioate isomerase</fullName>
    </submittedName>
    <submittedName>
        <fullName evidence="7">Ureidoglycolate lyase/2,4-diketo-3-deoxy-L-fuconate hydrolase</fullName>
    </submittedName>
</protein>
<comment type="cofactor">
    <cofactor evidence="1">
        <name>Mg(2+)</name>
        <dbReference type="ChEBI" id="CHEBI:18420"/>
    </cofactor>
</comment>
<dbReference type="GO" id="GO:0016853">
    <property type="term" value="F:isomerase activity"/>
    <property type="evidence" value="ECO:0007669"/>
    <property type="project" value="UniProtKB-KW"/>
</dbReference>
<organism evidence="6 8">
    <name type="scientific">Caldimonas thermodepolymerans</name>
    <dbReference type="NCBI Taxonomy" id="215580"/>
    <lineage>
        <taxon>Bacteria</taxon>
        <taxon>Pseudomonadati</taxon>
        <taxon>Pseudomonadota</taxon>
        <taxon>Betaproteobacteria</taxon>
        <taxon>Burkholderiales</taxon>
        <taxon>Sphaerotilaceae</taxon>
        <taxon>Caldimonas</taxon>
    </lineage>
</organism>
<evidence type="ECO:0000313" key="8">
    <source>
        <dbReference type="Proteomes" id="UP000239406"/>
    </source>
</evidence>
<dbReference type="EMBL" id="SLXF01000004">
    <property type="protein sequence ID" value="TCP07748.1"/>
    <property type="molecule type" value="Genomic_DNA"/>
</dbReference>
<comment type="caution">
    <text evidence="6">The sequence shown here is derived from an EMBL/GenBank/DDBJ whole genome shotgun (WGS) entry which is preliminary data.</text>
</comment>
<evidence type="ECO:0000313" key="9">
    <source>
        <dbReference type="Proteomes" id="UP000294772"/>
    </source>
</evidence>
<dbReference type="GO" id="GO:0016829">
    <property type="term" value="F:lyase activity"/>
    <property type="evidence" value="ECO:0007669"/>
    <property type="project" value="UniProtKB-KW"/>
</dbReference>
<dbReference type="Proteomes" id="UP000294772">
    <property type="component" value="Unassembled WGS sequence"/>
</dbReference>
<gene>
    <name evidence="6" type="ORF">C1702_16835</name>
    <name evidence="7" type="ORF">EV676_104304</name>
</gene>
<dbReference type="Proteomes" id="UP000239406">
    <property type="component" value="Unassembled WGS sequence"/>
</dbReference>
<reference evidence="6 8" key="1">
    <citation type="submission" date="2018-02" db="EMBL/GenBank/DDBJ databases">
        <title>Reclassifiation of [Polyangium] brachysporum DSM 7029 as Guopingzhaonella breviflexa gen. nov., sp. nov., a member of the family Comamonadaceae.</title>
        <authorList>
            <person name="Tang B."/>
        </authorList>
    </citation>
    <scope>NUCLEOTIDE SEQUENCE [LARGE SCALE GENOMIC DNA]</scope>
    <source>
        <strain evidence="6 8">DSM 15344</strain>
    </source>
</reference>
<keyword evidence="6" id="KW-0413">Isomerase</keyword>
<sequence length="283" mass="30640">MKLLRIGAKGQERPALLDGEGRLRDLSAHIPDVTGATIGPESLARLRALDPASLPVIEGEHRVGACVGNVGKLICTGLNYADHAAESNMPLPTEPLLFMKATSAICGPYDDVTRPPGAEKLDWEVELAIVIGSRAKHVREADALKHVAGYCVINDVSERTYQLDRGGQWMKGKSYDNFAPIGPWLVTTDEITQPNELDMWLKVDDVVRQNGNTRTMVFSVAKVVSYISQFMTLEPGDVIATGTPPGVGMGIKPEPVYLKDGQVMRAGIQGLGEQCQRVLPSQV</sequence>
<comment type="similarity">
    <text evidence="2">Belongs to the FAH family.</text>
</comment>
<evidence type="ECO:0000256" key="3">
    <source>
        <dbReference type="ARBA" id="ARBA00022723"/>
    </source>
</evidence>
<dbReference type="InterPro" id="IPR036663">
    <property type="entry name" value="Fumarylacetoacetase_C_sf"/>
</dbReference>
<dbReference type="RefSeq" id="WP_104358872.1">
    <property type="nucleotide sequence ID" value="NZ_CALFFA010000004.1"/>
</dbReference>
<dbReference type="OrthoDB" id="9805307at2"/>
<evidence type="ECO:0000256" key="1">
    <source>
        <dbReference type="ARBA" id="ARBA00001946"/>
    </source>
</evidence>
<dbReference type="AlphaFoldDB" id="A0A2S5T0H6"/>
<keyword evidence="8" id="KW-1185">Reference proteome</keyword>
<dbReference type="PANTHER" id="PTHR42796:SF4">
    <property type="entry name" value="FUMARYLACETOACETATE HYDROLASE DOMAIN-CONTAINING PROTEIN 2A"/>
    <property type="match status" value="1"/>
</dbReference>
<proteinExistence type="inferred from homology"/>
<keyword evidence="3" id="KW-0479">Metal-binding</keyword>
<dbReference type="Pfam" id="PF01557">
    <property type="entry name" value="FAA_hydrolase"/>
    <property type="match status" value="1"/>
</dbReference>
<evidence type="ECO:0000256" key="2">
    <source>
        <dbReference type="ARBA" id="ARBA00010211"/>
    </source>
</evidence>
<evidence type="ECO:0000313" key="7">
    <source>
        <dbReference type="EMBL" id="TCP07748.1"/>
    </source>
</evidence>
<dbReference type="EMBL" id="PSNY01000025">
    <property type="protein sequence ID" value="PPE68521.1"/>
    <property type="molecule type" value="Genomic_DNA"/>
</dbReference>
<evidence type="ECO:0000256" key="4">
    <source>
        <dbReference type="ARBA" id="ARBA00022801"/>
    </source>
</evidence>
<keyword evidence="4 7" id="KW-0378">Hydrolase</keyword>
<dbReference type="GO" id="GO:0019752">
    <property type="term" value="P:carboxylic acid metabolic process"/>
    <property type="evidence" value="ECO:0007669"/>
    <property type="project" value="UniProtKB-ARBA"/>
</dbReference>
<dbReference type="SUPFAM" id="SSF56529">
    <property type="entry name" value="FAH"/>
    <property type="match status" value="1"/>
</dbReference>
<dbReference type="GO" id="GO:0046872">
    <property type="term" value="F:metal ion binding"/>
    <property type="evidence" value="ECO:0007669"/>
    <property type="project" value="UniProtKB-KW"/>
</dbReference>
<name>A0A2S5T0H6_9BURK</name>
<evidence type="ECO:0000313" key="6">
    <source>
        <dbReference type="EMBL" id="PPE68521.1"/>
    </source>
</evidence>